<dbReference type="PANTHER" id="PTHR13165:SF0">
    <property type="entry name" value="SERRATE RNA EFFECTOR MOLECULE HOMOLOG"/>
    <property type="match status" value="1"/>
</dbReference>
<evidence type="ECO:0000256" key="4">
    <source>
        <dbReference type="SAM" id="MobiDB-lite"/>
    </source>
</evidence>
<feature type="compositionally biased region" description="Low complexity" evidence="4">
    <location>
        <begin position="884"/>
        <end position="893"/>
    </location>
</feature>
<feature type="domain" description="DUF4187" evidence="5">
    <location>
        <begin position="639"/>
        <end position="875"/>
    </location>
</feature>
<evidence type="ECO:0000259" key="5">
    <source>
        <dbReference type="SMART" id="SM01173"/>
    </source>
</evidence>
<dbReference type="Gene3D" id="3.30.70.330">
    <property type="match status" value="1"/>
</dbReference>
<dbReference type="PANTHER" id="PTHR13165">
    <property type="entry name" value="ARSENITE-RESISTANCE PROTEIN 2"/>
    <property type="match status" value="1"/>
</dbReference>
<feature type="region of interest" description="Disordered" evidence="4">
    <location>
        <begin position="261"/>
        <end position="473"/>
    </location>
</feature>
<dbReference type="OrthoDB" id="342064at2759"/>
<keyword evidence="3" id="KW-0539">Nucleus</keyword>
<dbReference type="Proteomes" id="UP000749559">
    <property type="component" value="Unassembled WGS sequence"/>
</dbReference>
<reference evidence="6" key="1">
    <citation type="submission" date="2022-03" db="EMBL/GenBank/DDBJ databases">
        <authorList>
            <person name="Martin C."/>
        </authorList>
    </citation>
    <scope>NUCLEOTIDE SEQUENCE</scope>
</reference>
<dbReference type="InterPro" id="IPR035979">
    <property type="entry name" value="RBD_domain_sf"/>
</dbReference>
<feature type="region of interest" description="Disordered" evidence="4">
    <location>
        <begin position="1"/>
        <end position="128"/>
    </location>
</feature>
<feature type="compositionally biased region" description="Basic and acidic residues" evidence="4">
    <location>
        <begin position="274"/>
        <end position="333"/>
    </location>
</feature>
<dbReference type="SMART" id="SM01173">
    <property type="entry name" value="DUF4187"/>
    <property type="match status" value="1"/>
</dbReference>
<feature type="compositionally biased region" description="Low complexity" evidence="4">
    <location>
        <begin position="110"/>
        <end position="122"/>
    </location>
</feature>
<dbReference type="Pfam" id="PF12066">
    <property type="entry name" value="SERRATE_Ars2_N"/>
    <property type="match status" value="1"/>
</dbReference>
<dbReference type="SUPFAM" id="SSF54928">
    <property type="entry name" value="RNA-binding domain, RBD"/>
    <property type="match status" value="1"/>
</dbReference>
<dbReference type="EMBL" id="CAIIXF020000002">
    <property type="protein sequence ID" value="CAH1777309.1"/>
    <property type="molecule type" value="Genomic_DNA"/>
</dbReference>
<feature type="compositionally biased region" description="Pro residues" evidence="4">
    <location>
        <begin position="824"/>
        <end position="835"/>
    </location>
</feature>
<evidence type="ECO:0000256" key="1">
    <source>
        <dbReference type="ARBA" id="ARBA00004123"/>
    </source>
</evidence>
<feature type="compositionally biased region" description="Basic and acidic residues" evidence="4">
    <location>
        <begin position="870"/>
        <end position="880"/>
    </location>
</feature>
<gene>
    <name evidence="6" type="ORF">OFUS_LOCUS4365</name>
</gene>
<dbReference type="GO" id="GO:0031053">
    <property type="term" value="P:primary miRNA processing"/>
    <property type="evidence" value="ECO:0007669"/>
    <property type="project" value="TreeGrafter"/>
</dbReference>
<dbReference type="GO" id="GO:0016604">
    <property type="term" value="C:nuclear body"/>
    <property type="evidence" value="ECO:0007669"/>
    <property type="project" value="TreeGrafter"/>
</dbReference>
<feature type="compositionally biased region" description="Low complexity" evidence="4">
    <location>
        <begin position="836"/>
        <end position="851"/>
    </location>
</feature>
<dbReference type="InterPro" id="IPR039727">
    <property type="entry name" value="SE/Ars2"/>
</dbReference>
<dbReference type="InterPro" id="IPR007042">
    <property type="entry name" value="SERRATE/Ars2_C"/>
</dbReference>
<dbReference type="InterPro" id="IPR021933">
    <property type="entry name" value="SERRATE/Ars2_N"/>
</dbReference>
<dbReference type="GO" id="GO:0003676">
    <property type="term" value="F:nucleic acid binding"/>
    <property type="evidence" value="ECO:0007669"/>
    <property type="project" value="InterPro"/>
</dbReference>
<accession>A0A8S4N7C5</accession>
<dbReference type="CDD" id="cd00590">
    <property type="entry name" value="RRM_SF"/>
    <property type="match status" value="1"/>
</dbReference>
<feature type="compositionally biased region" description="Basic and acidic residues" evidence="4">
    <location>
        <begin position="17"/>
        <end position="81"/>
    </location>
</feature>
<evidence type="ECO:0000256" key="3">
    <source>
        <dbReference type="ARBA" id="ARBA00023242"/>
    </source>
</evidence>
<comment type="subcellular location">
    <subcellularLocation>
        <location evidence="1">Nucleus</location>
    </subcellularLocation>
</comment>
<dbReference type="Pfam" id="PF04959">
    <property type="entry name" value="ARS2"/>
    <property type="match status" value="1"/>
</dbReference>
<dbReference type="InterPro" id="IPR012677">
    <property type="entry name" value="Nucleotide-bd_a/b_plait_sf"/>
</dbReference>
<comment type="caution">
    <text evidence="6">The sequence shown here is derived from an EMBL/GenBank/DDBJ whole genome shotgun (WGS) entry which is preliminary data.</text>
</comment>
<feature type="region of interest" description="Disordered" evidence="4">
    <location>
        <begin position="815"/>
        <end position="917"/>
    </location>
</feature>
<feature type="compositionally biased region" description="Basic and acidic residues" evidence="4">
    <location>
        <begin position="419"/>
        <end position="453"/>
    </location>
</feature>
<protein>
    <recommendedName>
        <fullName evidence="5">DUF4187 domain-containing protein</fullName>
    </recommendedName>
</protein>
<feature type="compositionally biased region" description="Acidic residues" evidence="4">
    <location>
        <begin position="454"/>
        <end position="466"/>
    </location>
</feature>
<evidence type="ECO:0000313" key="6">
    <source>
        <dbReference type="EMBL" id="CAH1777309.1"/>
    </source>
</evidence>
<comment type="similarity">
    <text evidence="2">Belongs to the ARS2 family.</text>
</comment>
<dbReference type="AlphaFoldDB" id="A0A8S4N7C5"/>
<dbReference type="InterPro" id="IPR025239">
    <property type="entry name" value="DUF4187"/>
</dbReference>
<evidence type="ECO:0000256" key="2">
    <source>
        <dbReference type="ARBA" id="ARBA00005407"/>
    </source>
</evidence>
<organism evidence="6 7">
    <name type="scientific">Owenia fusiformis</name>
    <name type="common">Polychaete worm</name>
    <dbReference type="NCBI Taxonomy" id="6347"/>
    <lineage>
        <taxon>Eukaryota</taxon>
        <taxon>Metazoa</taxon>
        <taxon>Spiralia</taxon>
        <taxon>Lophotrochozoa</taxon>
        <taxon>Annelida</taxon>
        <taxon>Polychaeta</taxon>
        <taxon>Sedentaria</taxon>
        <taxon>Canalipalpata</taxon>
        <taxon>Sabellida</taxon>
        <taxon>Oweniida</taxon>
        <taxon>Oweniidae</taxon>
        <taxon>Owenia</taxon>
    </lineage>
</organism>
<keyword evidence="7" id="KW-1185">Reference proteome</keyword>
<feature type="compositionally biased region" description="Low complexity" evidence="4">
    <location>
        <begin position="351"/>
        <end position="360"/>
    </location>
</feature>
<sequence>MGDSDDEYDRRRKRDKFRGERNEYNDRRDDRRGGWEDSRMREGWGRSADRGAERGGRREGYGRENFDRRRDRYSPPPRHDMSPPAMKRMRRDWEGDGGGYNPQHQREAYNQGHHGNWNNNAANDHRGGYQQGQRLEVDYPTQPPMMPFKHFLGQQDDHITDQEAIKKYNEYKLDFKCQQVNDFFLAHKDEEWFKAKYHPDECDVSNEESKAALNKRCEVFTTLLNMGTIDELSLDVEKNDGLIKMLDAAVILMEGGTENDLKVLDLPPEETEDDTRSRTTSESTKNEKPEDKEKEEEQKRKEEEEKKAKEAVAKAEGEEGMKTEEQEEEKKPGDTSNGKTTEEPKEEGETETNGPENATTPKKEAKKEKKKKVKERKDSQTYDYSESDSSSDSGSESEAEPAEPAPPGLEEPKPPGIEGETKESPNKEKTEESKENNEEPVSLKEEASAKEPEKEEDEKEEGEEGSDGAPRALHRTSSIFLRNLAPSITKQEVEAMCKRYPGFMRCALQDPQPERRFFRRGWVTFDRSVNIKDICWNLNNIRLRDCEMGAIVNRDLRQRVRPVNGITSHKLVSKSDIKHVAKIIQNFDRRWSLWENDNKDTEKQEFGLVSKNPVLKNITDFLVDEGSYEEEEMLGISVEEKTDAEKEATIERDEPLLKVLDRMIIYLRIVHSFDYYSAIEYPNEDEMPHRCGIIHARGPAPSSKILNDGGLNKLVNEWQAAFSHKILGWVHVKWTLDNEEATRLGLKDAEKEVEKFMDANCQELGKDKWLCPLSGKKFKGPEFVKKHVKNKYAEKIEDVKKEVEFFNNYLLDPKRPQLPEHPGFRPPAQPAPAPREYPQQQHGGYQQQGWGNRPSADWGQQRSYRSPPRQHHDQHDRREGGGFSRQSSFSRNNRSQKDPRGIVGYQDLDAPDDLDIF</sequence>
<proteinExistence type="inferred from homology"/>
<name>A0A8S4N7C5_OWEFU</name>
<evidence type="ECO:0000313" key="7">
    <source>
        <dbReference type="Proteomes" id="UP000749559"/>
    </source>
</evidence>